<comment type="caution">
    <text evidence="1">The sequence shown here is derived from an EMBL/GenBank/DDBJ whole genome shotgun (WGS) entry which is preliminary data.</text>
</comment>
<gene>
    <name evidence="1" type="ORF">DSO57_1005408</name>
</gene>
<sequence length="376" mass="42263">MSSVRETRNAQLDETEEGHIKVNQYVIKDSIGKGAYGIVSLAVDTTDGTEYAIKEFSKSRLRRKKMSNMMRPVGQGGMRGKRSSFSIRARNIQTGEAEDSMDLIRGEMAVLKKLNHKNIVKLYEVIDIAEDDILYMVFEMCHRGPVQEVNLTEPFNRYSEEKSRGFFREIILGVEYLHENGIVHRDLKQDNILLLKDGTLKIVDFGVSEIFTGGNDKIKGTAGSPAFMAPELLKQGRPEFSAKATDIWAMGVILYGLYFGALPFVGGNIIEIREAILNQEVAFPEATNPEFEDLIKRLLAKHAEERMTMDELRIHPWVTVNGTKPLISLEENTKNVVQEITEDDVRGAIKTIGSVLLVVKAVNRFKNLRKSASPTP</sequence>
<evidence type="ECO:0000313" key="2">
    <source>
        <dbReference type="Proteomes" id="UP001165960"/>
    </source>
</evidence>
<proteinExistence type="predicted"/>
<keyword evidence="2" id="KW-1185">Reference proteome</keyword>
<name>A0ACC2TUX9_9FUNG</name>
<evidence type="ECO:0000313" key="1">
    <source>
        <dbReference type="EMBL" id="KAJ9078564.1"/>
    </source>
</evidence>
<protein>
    <submittedName>
        <fullName evidence="1">Uncharacterized protein</fullName>
    </submittedName>
</protein>
<accession>A0ACC2TUX9</accession>
<reference evidence="1" key="1">
    <citation type="submission" date="2022-04" db="EMBL/GenBank/DDBJ databases">
        <title>Genome of the entomopathogenic fungus Entomophthora muscae.</title>
        <authorList>
            <person name="Elya C."/>
            <person name="Lovett B.R."/>
            <person name="Lee E."/>
            <person name="Macias A.M."/>
            <person name="Hajek A.E."/>
            <person name="De Bivort B.L."/>
            <person name="Kasson M.T."/>
            <person name="De Fine Licht H.H."/>
            <person name="Stajich J.E."/>
        </authorList>
    </citation>
    <scope>NUCLEOTIDE SEQUENCE</scope>
    <source>
        <strain evidence="1">Berkeley</strain>
    </source>
</reference>
<dbReference type="EMBL" id="QTSX02002144">
    <property type="protein sequence ID" value="KAJ9078564.1"/>
    <property type="molecule type" value="Genomic_DNA"/>
</dbReference>
<dbReference type="Proteomes" id="UP001165960">
    <property type="component" value="Unassembled WGS sequence"/>
</dbReference>
<organism evidence="1 2">
    <name type="scientific">Entomophthora muscae</name>
    <dbReference type="NCBI Taxonomy" id="34485"/>
    <lineage>
        <taxon>Eukaryota</taxon>
        <taxon>Fungi</taxon>
        <taxon>Fungi incertae sedis</taxon>
        <taxon>Zoopagomycota</taxon>
        <taxon>Entomophthoromycotina</taxon>
        <taxon>Entomophthoromycetes</taxon>
        <taxon>Entomophthorales</taxon>
        <taxon>Entomophthoraceae</taxon>
        <taxon>Entomophthora</taxon>
    </lineage>
</organism>